<keyword evidence="7 17" id="KW-0963">Cytoplasm</keyword>
<evidence type="ECO:0000256" key="9">
    <source>
        <dbReference type="ARBA" id="ARBA00022741"/>
    </source>
</evidence>
<comment type="pathway">
    <text evidence="3 17 18">Cell wall biogenesis; peptidoglycan biosynthesis.</text>
</comment>
<dbReference type="NCBIfam" id="TIGR01087">
    <property type="entry name" value="murD"/>
    <property type="match status" value="1"/>
</dbReference>
<evidence type="ECO:0000256" key="16">
    <source>
        <dbReference type="ARBA" id="ARBA00047632"/>
    </source>
</evidence>
<dbReference type="Gene3D" id="3.90.190.20">
    <property type="entry name" value="Mur ligase, C-terminal domain"/>
    <property type="match status" value="1"/>
</dbReference>
<evidence type="ECO:0000256" key="11">
    <source>
        <dbReference type="ARBA" id="ARBA00022960"/>
    </source>
</evidence>
<evidence type="ECO:0000256" key="13">
    <source>
        <dbReference type="ARBA" id="ARBA00023316"/>
    </source>
</evidence>
<dbReference type="GO" id="GO:0005524">
    <property type="term" value="F:ATP binding"/>
    <property type="evidence" value="ECO:0007669"/>
    <property type="project" value="UniProtKB-UniRule"/>
</dbReference>
<dbReference type="OrthoDB" id="9809796at2"/>
<evidence type="ECO:0000256" key="7">
    <source>
        <dbReference type="ARBA" id="ARBA00022490"/>
    </source>
</evidence>
<dbReference type="RefSeq" id="WP_060930502.1">
    <property type="nucleotide sequence ID" value="NZ_KQ959776.1"/>
</dbReference>
<evidence type="ECO:0000256" key="4">
    <source>
        <dbReference type="ARBA" id="ARBA00010416"/>
    </source>
</evidence>
<dbReference type="EMBL" id="LSDA01000014">
    <property type="protein sequence ID" value="KXB60369.1"/>
    <property type="molecule type" value="Genomic_DNA"/>
</dbReference>
<dbReference type="InterPro" id="IPR036615">
    <property type="entry name" value="Mur_ligase_C_dom_sf"/>
</dbReference>
<dbReference type="EC" id="6.3.2.9" evidence="5 17"/>
<evidence type="ECO:0000256" key="5">
    <source>
        <dbReference type="ARBA" id="ARBA00012212"/>
    </source>
</evidence>
<feature type="domain" description="Mur ligase central" evidence="20">
    <location>
        <begin position="110"/>
        <end position="287"/>
    </location>
</feature>
<dbReference type="PANTHER" id="PTHR43692:SF1">
    <property type="entry name" value="UDP-N-ACETYLMURAMOYLALANINE--D-GLUTAMATE LIGASE"/>
    <property type="match status" value="1"/>
</dbReference>
<keyword evidence="13 17" id="KW-0961">Cell wall biogenesis/degradation</keyword>
<proteinExistence type="inferred from homology"/>
<dbReference type="GO" id="GO:0051301">
    <property type="term" value="P:cell division"/>
    <property type="evidence" value="ECO:0007669"/>
    <property type="project" value="UniProtKB-KW"/>
</dbReference>
<sequence length="448" mass="49669">MIGVAGLGKSGISAANLLLKNGEEVILFDSNKELDKNAILDKFDKKYQERIKIVLGDLNESDAKDMKYCVISPGIDLEVDFVKTLKSCNIPIWSEVELGYKYSKGDLIAITGTNGKTTTTSLVGEIMSNFKESAFTVGNIGIPYTDIADKTNENTVTVLETSSFQLETIIDFKPKISAILNITPDHLNRHHTMENYIKVKEDIEKNQDENDFCILNYEDAALREFAKRAKAKVIFFSSREKLSEGFYLEDGFVVQNKGGVVTKLLDTGKLNILGRHNHENVMAAIAVSYAYGVPMDIIVNTCYNFKAVEHRIEFVKEVKGVKYYNDSKGTNPDAAIQAVLAMPATTYIIGGGYDKGSEYDEWIESFGTKVKKLVLMGATADKIADCAKKHGFTNIEKVESMQEAVSLCASEAKAGEYVLLSPACASWGMFKNYEERGHIFKDCVRDLG</sequence>
<feature type="binding site" evidence="17">
    <location>
        <begin position="112"/>
        <end position="118"/>
    </location>
    <ligand>
        <name>ATP</name>
        <dbReference type="ChEBI" id="CHEBI:30616"/>
    </ligand>
</feature>
<evidence type="ECO:0000256" key="17">
    <source>
        <dbReference type="HAMAP-Rule" id="MF_00639"/>
    </source>
</evidence>
<feature type="domain" description="Mur ligase C-terminal" evidence="19">
    <location>
        <begin position="310"/>
        <end position="424"/>
    </location>
</feature>
<comment type="catalytic activity">
    <reaction evidence="16 17 18">
        <text>UDP-N-acetyl-alpha-D-muramoyl-L-alanine + D-glutamate + ATP = UDP-N-acetyl-alpha-D-muramoyl-L-alanyl-D-glutamate + ADP + phosphate + H(+)</text>
        <dbReference type="Rhea" id="RHEA:16429"/>
        <dbReference type="ChEBI" id="CHEBI:15378"/>
        <dbReference type="ChEBI" id="CHEBI:29986"/>
        <dbReference type="ChEBI" id="CHEBI:30616"/>
        <dbReference type="ChEBI" id="CHEBI:43474"/>
        <dbReference type="ChEBI" id="CHEBI:83898"/>
        <dbReference type="ChEBI" id="CHEBI:83900"/>
        <dbReference type="ChEBI" id="CHEBI:456216"/>
        <dbReference type="EC" id="6.3.2.9"/>
    </reaction>
</comment>
<organism evidence="21 22">
    <name type="scientific">Lachnoanaerobaculum saburreum</name>
    <dbReference type="NCBI Taxonomy" id="467210"/>
    <lineage>
        <taxon>Bacteria</taxon>
        <taxon>Bacillati</taxon>
        <taxon>Bacillota</taxon>
        <taxon>Clostridia</taxon>
        <taxon>Lachnospirales</taxon>
        <taxon>Lachnospiraceae</taxon>
        <taxon>Lachnoanaerobaculum</taxon>
    </lineage>
</organism>
<keyword evidence="17 18" id="KW-0132">Cell division</keyword>
<name>A0A133ZY30_9FIRM</name>
<dbReference type="GO" id="GO:0009252">
    <property type="term" value="P:peptidoglycan biosynthetic process"/>
    <property type="evidence" value="ECO:0007669"/>
    <property type="project" value="UniProtKB-UniRule"/>
</dbReference>
<keyword evidence="17 18" id="KW-0131">Cell cycle</keyword>
<dbReference type="STRING" id="467210.HMPREF1866_00554"/>
<evidence type="ECO:0000256" key="12">
    <source>
        <dbReference type="ARBA" id="ARBA00022984"/>
    </source>
</evidence>
<dbReference type="HAMAP" id="MF_00639">
    <property type="entry name" value="MurD"/>
    <property type="match status" value="1"/>
</dbReference>
<keyword evidence="22" id="KW-1185">Reference proteome</keyword>
<dbReference type="PANTHER" id="PTHR43692">
    <property type="entry name" value="UDP-N-ACETYLMURAMOYLALANINE--D-GLUTAMATE LIGASE"/>
    <property type="match status" value="1"/>
</dbReference>
<keyword evidence="10 17" id="KW-0067">ATP-binding</keyword>
<evidence type="ECO:0000313" key="22">
    <source>
        <dbReference type="Proteomes" id="UP000070394"/>
    </source>
</evidence>
<comment type="subcellular location">
    <subcellularLocation>
        <location evidence="2 17 18">Cytoplasm</location>
    </subcellularLocation>
</comment>
<dbReference type="SUPFAM" id="SSF53623">
    <property type="entry name" value="MurD-like peptide ligases, catalytic domain"/>
    <property type="match status" value="1"/>
</dbReference>
<dbReference type="Gene3D" id="3.40.50.720">
    <property type="entry name" value="NAD(P)-binding Rossmann-like Domain"/>
    <property type="match status" value="1"/>
</dbReference>
<dbReference type="InterPro" id="IPR004101">
    <property type="entry name" value="Mur_ligase_C"/>
</dbReference>
<dbReference type="PATRIC" id="fig|467210.3.peg.547"/>
<dbReference type="GO" id="GO:0071555">
    <property type="term" value="P:cell wall organization"/>
    <property type="evidence" value="ECO:0007669"/>
    <property type="project" value="UniProtKB-KW"/>
</dbReference>
<accession>A0A133ZY30</accession>
<evidence type="ECO:0000256" key="14">
    <source>
        <dbReference type="ARBA" id="ARBA00030398"/>
    </source>
</evidence>
<gene>
    <name evidence="17" type="primary">murD</name>
    <name evidence="21" type="ORF">HMPREF1866_00554</name>
</gene>
<evidence type="ECO:0000256" key="10">
    <source>
        <dbReference type="ARBA" id="ARBA00022840"/>
    </source>
</evidence>
<dbReference type="GO" id="GO:0008360">
    <property type="term" value="P:regulation of cell shape"/>
    <property type="evidence" value="ECO:0007669"/>
    <property type="project" value="UniProtKB-KW"/>
</dbReference>
<reference evidence="22" key="1">
    <citation type="submission" date="2016-01" db="EMBL/GenBank/DDBJ databases">
        <authorList>
            <person name="Mitreva M."/>
            <person name="Pepin K.H."/>
            <person name="Mihindukulasuriya K.A."/>
            <person name="Fulton R."/>
            <person name="Fronick C."/>
            <person name="O'Laughlin M."/>
            <person name="Miner T."/>
            <person name="Herter B."/>
            <person name="Rosa B.A."/>
            <person name="Cordes M."/>
            <person name="Tomlinson C."/>
            <person name="Wollam A."/>
            <person name="Palsikar V.B."/>
            <person name="Mardis E.R."/>
            <person name="Wilson R.K."/>
        </authorList>
    </citation>
    <scope>NUCLEOTIDE SEQUENCE [LARGE SCALE GENOMIC DNA]</scope>
    <source>
        <strain evidence="22">DNF00896</strain>
    </source>
</reference>
<comment type="caution">
    <text evidence="21">The sequence shown here is derived from an EMBL/GenBank/DDBJ whole genome shotgun (WGS) entry which is preliminary data.</text>
</comment>
<dbReference type="InterPro" id="IPR005762">
    <property type="entry name" value="MurD"/>
</dbReference>
<dbReference type="UniPathway" id="UPA00219"/>
<evidence type="ECO:0000256" key="8">
    <source>
        <dbReference type="ARBA" id="ARBA00022598"/>
    </source>
</evidence>
<dbReference type="Pfam" id="PF02875">
    <property type="entry name" value="Mur_ligase_C"/>
    <property type="match status" value="1"/>
</dbReference>
<dbReference type="Gene3D" id="3.40.1190.10">
    <property type="entry name" value="Mur-like, catalytic domain"/>
    <property type="match status" value="1"/>
</dbReference>
<dbReference type="InterPro" id="IPR013221">
    <property type="entry name" value="Mur_ligase_cen"/>
</dbReference>
<evidence type="ECO:0000259" key="20">
    <source>
        <dbReference type="Pfam" id="PF08245"/>
    </source>
</evidence>
<keyword evidence="9 17" id="KW-0547">Nucleotide-binding</keyword>
<dbReference type="GO" id="GO:0008764">
    <property type="term" value="F:UDP-N-acetylmuramoylalanine-D-glutamate ligase activity"/>
    <property type="evidence" value="ECO:0007669"/>
    <property type="project" value="UniProtKB-UniRule"/>
</dbReference>
<evidence type="ECO:0000256" key="18">
    <source>
        <dbReference type="RuleBase" id="RU003664"/>
    </source>
</evidence>
<evidence type="ECO:0000256" key="2">
    <source>
        <dbReference type="ARBA" id="ARBA00004496"/>
    </source>
</evidence>
<evidence type="ECO:0000256" key="1">
    <source>
        <dbReference type="ARBA" id="ARBA00002734"/>
    </source>
</evidence>
<dbReference type="Proteomes" id="UP000070394">
    <property type="component" value="Unassembled WGS sequence"/>
</dbReference>
<keyword evidence="11 17" id="KW-0133">Cell shape</keyword>
<dbReference type="SUPFAM" id="SSF51984">
    <property type="entry name" value="MurCD N-terminal domain"/>
    <property type="match status" value="1"/>
</dbReference>
<evidence type="ECO:0000256" key="6">
    <source>
        <dbReference type="ARBA" id="ARBA00015655"/>
    </source>
</evidence>
<dbReference type="InterPro" id="IPR036565">
    <property type="entry name" value="Mur-like_cat_sf"/>
</dbReference>
<dbReference type="Pfam" id="PF08245">
    <property type="entry name" value="Mur_ligase_M"/>
    <property type="match status" value="1"/>
</dbReference>
<evidence type="ECO:0000256" key="3">
    <source>
        <dbReference type="ARBA" id="ARBA00004752"/>
    </source>
</evidence>
<protein>
    <recommendedName>
        <fullName evidence="6 17">UDP-N-acetylmuramoylalanine--D-glutamate ligase</fullName>
        <ecNumber evidence="5 17">6.3.2.9</ecNumber>
    </recommendedName>
    <alternativeName>
        <fullName evidence="15 17">D-glutamic acid-adding enzyme</fullName>
    </alternativeName>
    <alternativeName>
        <fullName evidence="14 17">UDP-N-acetylmuramoyl-L-alanyl-D-glutamate synthetase</fullName>
    </alternativeName>
</protein>
<evidence type="ECO:0000259" key="19">
    <source>
        <dbReference type="Pfam" id="PF02875"/>
    </source>
</evidence>
<evidence type="ECO:0000313" key="21">
    <source>
        <dbReference type="EMBL" id="KXB60369.1"/>
    </source>
</evidence>
<keyword evidence="8 17" id="KW-0436">Ligase</keyword>
<dbReference type="GO" id="GO:0005737">
    <property type="term" value="C:cytoplasm"/>
    <property type="evidence" value="ECO:0007669"/>
    <property type="project" value="UniProtKB-SubCell"/>
</dbReference>
<dbReference type="SUPFAM" id="SSF53244">
    <property type="entry name" value="MurD-like peptide ligases, peptide-binding domain"/>
    <property type="match status" value="1"/>
</dbReference>
<evidence type="ECO:0000256" key="15">
    <source>
        <dbReference type="ARBA" id="ARBA00032324"/>
    </source>
</evidence>
<comment type="similarity">
    <text evidence="4 17">Belongs to the MurCDEF family.</text>
</comment>
<dbReference type="AlphaFoldDB" id="A0A133ZY30"/>
<comment type="function">
    <text evidence="1 17 18">Cell wall formation. Catalyzes the addition of glutamate to the nucleotide precursor UDP-N-acetylmuramoyl-L-alanine (UMA).</text>
</comment>
<dbReference type="Pfam" id="PF21799">
    <property type="entry name" value="MurD-like_N"/>
    <property type="match status" value="1"/>
</dbReference>
<keyword evidence="12 17" id="KW-0573">Peptidoglycan synthesis</keyword>